<dbReference type="EC" id="2.7.11.1" evidence="1"/>
<keyword evidence="4" id="KW-0547">Nucleotide-binding</keyword>
<accession>A0A3P8K8A8</accession>
<evidence type="ECO:0000256" key="8">
    <source>
        <dbReference type="SAM" id="Phobius"/>
    </source>
</evidence>
<dbReference type="Gene3D" id="1.10.510.10">
    <property type="entry name" value="Transferase(Phosphotransferase) domain 1"/>
    <property type="match status" value="1"/>
</dbReference>
<dbReference type="SUPFAM" id="SSF56112">
    <property type="entry name" value="Protein kinase-like (PK-like)"/>
    <property type="match status" value="1"/>
</dbReference>
<evidence type="ECO:0000256" key="6">
    <source>
        <dbReference type="ARBA" id="ARBA00022840"/>
    </source>
</evidence>
<protein>
    <recommendedName>
        <fullName evidence="1">non-specific serine/threonine protein kinase</fullName>
        <ecNumber evidence="1">2.7.11.1</ecNumber>
    </recommendedName>
</protein>
<keyword evidence="8" id="KW-1133">Transmembrane helix</keyword>
<evidence type="ECO:0000256" key="4">
    <source>
        <dbReference type="ARBA" id="ARBA00022741"/>
    </source>
</evidence>
<evidence type="ECO:0000313" key="10">
    <source>
        <dbReference type="EMBL" id="VDR41004.1"/>
    </source>
</evidence>
<dbReference type="SMART" id="SM00220">
    <property type="entry name" value="S_TKc"/>
    <property type="match status" value="1"/>
</dbReference>
<dbReference type="AlphaFoldDB" id="A0A3P8K8A8"/>
<name>A0A3P8K8A8_TSUPA</name>
<dbReference type="GO" id="GO:0004674">
    <property type="term" value="F:protein serine/threonine kinase activity"/>
    <property type="evidence" value="ECO:0007669"/>
    <property type="project" value="UniProtKB-KW"/>
</dbReference>
<gene>
    <name evidence="10" type="primary">pknF_7</name>
    <name evidence="10" type="ORF">NCTC10741_04169</name>
</gene>
<dbReference type="Gene3D" id="3.30.200.20">
    <property type="entry name" value="Phosphorylase Kinase, domain 1"/>
    <property type="match status" value="1"/>
</dbReference>
<feature type="compositionally biased region" description="Gly residues" evidence="7">
    <location>
        <begin position="293"/>
        <end position="308"/>
    </location>
</feature>
<evidence type="ECO:0000256" key="2">
    <source>
        <dbReference type="ARBA" id="ARBA00022527"/>
    </source>
</evidence>
<feature type="domain" description="Protein kinase" evidence="9">
    <location>
        <begin position="9"/>
        <end position="273"/>
    </location>
</feature>
<reference evidence="10 11" key="1">
    <citation type="submission" date="2018-12" db="EMBL/GenBank/DDBJ databases">
        <authorList>
            <consortium name="Pathogen Informatics"/>
        </authorList>
    </citation>
    <scope>NUCLEOTIDE SEQUENCE [LARGE SCALE GENOMIC DNA]</scope>
    <source>
        <strain evidence="10 11">NCTC10741</strain>
    </source>
</reference>
<keyword evidence="8" id="KW-0812">Transmembrane</keyword>
<dbReference type="RefSeq" id="WP_126198156.1">
    <property type="nucleotide sequence ID" value="NZ_CP085954.1"/>
</dbReference>
<dbReference type="InterPro" id="IPR000719">
    <property type="entry name" value="Prot_kinase_dom"/>
</dbReference>
<feature type="compositionally biased region" description="Pro residues" evidence="7">
    <location>
        <begin position="340"/>
        <end position="355"/>
    </location>
</feature>
<feature type="transmembrane region" description="Helical" evidence="8">
    <location>
        <begin position="376"/>
        <end position="398"/>
    </location>
</feature>
<evidence type="ECO:0000256" key="7">
    <source>
        <dbReference type="SAM" id="MobiDB-lite"/>
    </source>
</evidence>
<dbReference type="PANTHER" id="PTHR43289:SF6">
    <property type="entry name" value="SERINE_THREONINE-PROTEIN KINASE NEKL-3"/>
    <property type="match status" value="1"/>
</dbReference>
<dbReference type="Proteomes" id="UP000271626">
    <property type="component" value="Chromosome"/>
</dbReference>
<evidence type="ECO:0000256" key="3">
    <source>
        <dbReference type="ARBA" id="ARBA00022679"/>
    </source>
</evidence>
<dbReference type="PROSITE" id="PS50011">
    <property type="entry name" value="PROTEIN_KINASE_DOM"/>
    <property type="match status" value="1"/>
</dbReference>
<keyword evidence="2" id="KW-0723">Serine/threonine-protein kinase</keyword>
<feature type="region of interest" description="Disordered" evidence="7">
    <location>
        <begin position="405"/>
        <end position="448"/>
    </location>
</feature>
<keyword evidence="8" id="KW-0472">Membrane</keyword>
<feature type="region of interest" description="Disordered" evidence="7">
    <location>
        <begin position="278"/>
        <end position="358"/>
    </location>
</feature>
<keyword evidence="6" id="KW-0067">ATP-binding</keyword>
<keyword evidence="5 10" id="KW-0418">Kinase</keyword>
<dbReference type="PANTHER" id="PTHR43289">
    <property type="entry name" value="MITOGEN-ACTIVATED PROTEIN KINASE KINASE KINASE 20-RELATED"/>
    <property type="match status" value="1"/>
</dbReference>
<dbReference type="OrthoDB" id="5622056at2"/>
<keyword evidence="3 10" id="KW-0808">Transferase</keyword>
<evidence type="ECO:0000313" key="11">
    <source>
        <dbReference type="Proteomes" id="UP000271626"/>
    </source>
</evidence>
<dbReference type="InterPro" id="IPR011009">
    <property type="entry name" value="Kinase-like_dom_sf"/>
</dbReference>
<dbReference type="CDD" id="cd14014">
    <property type="entry name" value="STKc_PknB_like"/>
    <property type="match status" value="1"/>
</dbReference>
<dbReference type="EMBL" id="LR131273">
    <property type="protein sequence ID" value="VDR41004.1"/>
    <property type="molecule type" value="Genomic_DNA"/>
</dbReference>
<organism evidence="10 11">
    <name type="scientific">Tsukamurella paurometabola</name>
    <name type="common">Corynebacterium paurometabolum</name>
    <dbReference type="NCBI Taxonomy" id="2061"/>
    <lineage>
        <taxon>Bacteria</taxon>
        <taxon>Bacillati</taxon>
        <taxon>Actinomycetota</taxon>
        <taxon>Actinomycetes</taxon>
        <taxon>Mycobacteriales</taxon>
        <taxon>Tsukamurellaceae</taxon>
        <taxon>Tsukamurella</taxon>
    </lineage>
</organism>
<dbReference type="InterPro" id="IPR008271">
    <property type="entry name" value="Ser/Thr_kinase_AS"/>
</dbReference>
<evidence type="ECO:0000256" key="1">
    <source>
        <dbReference type="ARBA" id="ARBA00012513"/>
    </source>
</evidence>
<proteinExistence type="predicted"/>
<dbReference type="PROSITE" id="PS00108">
    <property type="entry name" value="PROTEIN_KINASE_ST"/>
    <property type="match status" value="1"/>
</dbReference>
<dbReference type="GO" id="GO:0005524">
    <property type="term" value="F:ATP binding"/>
    <property type="evidence" value="ECO:0007669"/>
    <property type="project" value="UniProtKB-KW"/>
</dbReference>
<dbReference type="Pfam" id="PF00069">
    <property type="entry name" value="Pkinase"/>
    <property type="match status" value="1"/>
</dbReference>
<evidence type="ECO:0000256" key="5">
    <source>
        <dbReference type="ARBA" id="ARBA00022777"/>
    </source>
</evidence>
<evidence type="ECO:0000259" key="9">
    <source>
        <dbReference type="PROSITE" id="PS50011"/>
    </source>
</evidence>
<feature type="compositionally biased region" description="Low complexity" evidence="7">
    <location>
        <begin position="278"/>
        <end position="292"/>
    </location>
</feature>
<sequence length="561" mass="57123">MQPKEISGYRVVRRLGAGGMGEVFLVEHPRLPRQDALKLLGPQLGGDPSFAARFLREADILAGLRHPNIVTIHDRGEYEGRLWLAMEYVEGEDAAQYLRTRGPLPPAMVADVIDQVGSALDWAWHERRLTHRDVKPGNILLAPVRPGRPVAVKLVDFGIAKATDEASSLTETGVAVGTMAYLAPEVIEGNPLDNRADEYSLACAAFELLTGAPPYGPGAPSSVLMAHLQAPVPDPATRVAGIPPGLAPVFERALAKQPRDRFPDNASFAAAFRAALTGPASSSGPGAPIRPGAGSGGPPAGPGGSPAGPGGPPAGPGAGSGPTVIRPTPPPAPVGHTTPAQPPVGMPRTPAPGPAPTAVAGIGATGAGVPARNGRVWALAALVAVLVIALLSVGYLALVRGGDSTVADPTTVAPPTATAPTAPTSPDDTSTVPTGASETSAPTVPGTDAYGFVGSPARCAGGETLRFALLTSKANGGGSRVVICGSAGDLTYRGAQITGDNSGITLSATRRDDGTFRAVNRDAKGKDKDDTIYTVSSGGLVITRGDGRAVSSERARSFWSR</sequence>
<feature type="compositionally biased region" description="Low complexity" evidence="7">
    <location>
        <begin position="405"/>
        <end position="434"/>
    </location>
</feature>